<evidence type="ECO:0000313" key="11">
    <source>
        <dbReference type="EMBL" id="GIJ99998.1"/>
    </source>
</evidence>
<dbReference type="SUPFAM" id="SSF47336">
    <property type="entry name" value="ACP-like"/>
    <property type="match status" value="1"/>
</dbReference>
<dbReference type="SMART" id="SM00829">
    <property type="entry name" value="PKS_ER"/>
    <property type="match status" value="1"/>
</dbReference>
<keyword evidence="6" id="KW-0012">Acyltransferase</keyword>
<dbReference type="Proteomes" id="UP000710440">
    <property type="component" value="Unassembled WGS sequence"/>
</dbReference>
<dbReference type="SMART" id="SM00822">
    <property type="entry name" value="PKS_KR"/>
    <property type="match status" value="1"/>
</dbReference>
<dbReference type="InterPro" id="IPR016039">
    <property type="entry name" value="Thiolase-like"/>
</dbReference>
<dbReference type="SUPFAM" id="SSF50129">
    <property type="entry name" value="GroES-like"/>
    <property type="match status" value="1"/>
</dbReference>
<dbReference type="InterPro" id="IPR013154">
    <property type="entry name" value="ADH-like_N"/>
</dbReference>
<feature type="region of interest" description="N-terminal hotdog fold" evidence="7">
    <location>
        <begin position="892"/>
        <end position="1017"/>
    </location>
</feature>
<dbReference type="SMART" id="SM00826">
    <property type="entry name" value="PKS_DH"/>
    <property type="match status" value="1"/>
</dbReference>
<dbReference type="GO" id="GO:0044550">
    <property type="term" value="P:secondary metabolite biosynthetic process"/>
    <property type="evidence" value="ECO:0007669"/>
    <property type="project" value="TreeGrafter"/>
</dbReference>
<comment type="caution">
    <text evidence="11">The sequence shown here is derived from an EMBL/GenBank/DDBJ whole genome shotgun (WGS) entry which is preliminary data.</text>
</comment>
<dbReference type="Pfam" id="PF08240">
    <property type="entry name" value="ADH_N"/>
    <property type="match status" value="1"/>
</dbReference>
<dbReference type="InterPro" id="IPR020843">
    <property type="entry name" value="ER"/>
</dbReference>
<dbReference type="Pfam" id="PF13602">
    <property type="entry name" value="ADH_zinc_N_2"/>
    <property type="match status" value="1"/>
</dbReference>
<evidence type="ECO:0000256" key="7">
    <source>
        <dbReference type="PROSITE-ProRule" id="PRU01363"/>
    </source>
</evidence>
<dbReference type="OrthoDB" id="329835at2759"/>
<evidence type="ECO:0000313" key="12">
    <source>
        <dbReference type="Proteomes" id="UP000710440"/>
    </source>
</evidence>
<dbReference type="Pfam" id="PF14765">
    <property type="entry name" value="PS-DH"/>
    <property type="match status" value="1"/>
</dbReference>
<dbReference type="InterPro" id="IPR013968">
    <property type="entry name" value="PKS_KR"/>
</dbReference>
<dbReference type="Gene3D" id="3.40.366.10">
    <property type="entry name" value="Malonyl-Coenzyme A Acyl Carrier Protein, domain 2"/>
    <property type="match status" value="1"/>
</dbReference>
<dbReference type="PROSITE" id="PS52019">
    <property type="entry name" value="PKS_MFAS_DH"/>
    <property type="match status" value="1"/>
</dbReference>
<dbReference type="InterPro" id="IPR049551">
    <property type="entry name" value="PKS_DH_C"/>
</dbReference>
<evidence type="ECO:0000256" key="1">
    <source>
        <dbReference type="ARBA" id="ARBA00022450"/>
    </source>
</evidence>
<keyword evidence="2" id="KW-0597">Phosphoprotein</keyword>
<dbReference type="GO" id="GO:0031177">
    <property type="term" value="F:phosphopantetheine binding"/>
    <property type="evidence" value="ECO:0007669"/>
    <property type="project" value="InterPro"/>
</dbReference>
<dbReference type="PANTHER" id="PTHR43775">
    <property type="entry name" value="FATTY ACID SYNTHASE"/>
    <property type="match status" value="1"/>
</dbReference>
<dbReference type="Gene3D" id="3.30.70.3290">
    <property type="match status" value="1"/>
</dbReference>
<dbReference type="SMART" id="SM00823">
    <property type="entry name" value="PKS_PP"/>
    <property type="match status" value="1"/>
</dbReference>
<dbReference type="SUPFAM" id="SSF53335">
    <property type="entry name" value="S-adenosyl-L-methionine-dependent methyltransferases"/>
    <property type="match status" value="1"/>
</dbReference>
<dbReference type="SMART" id="SM00827">
    <property type="entry name" value="PKS_AT"/>
    <property type="match status" value="1"/>
</dbReference>
<evidence type="ECO:0000256" key="3">
    <source>
        <dbReference type="ARBA" id="ARBA00022679"/>
    </source>
</evidence>
<dbReference type="InterPro" id="IPR020841">
    <property type="entry name" value="PKS_Beta-ketoAc_synthase_dom"/>
</dbReference>
<evidence type="ECO:0000256" key="6">
    <source>
        <dbReference type="ARBA" id="ARBA00023315"/>
    </source>
</evidence>
<feature type="domain" description="Ketosynthase family 3 (KS3)" evidence="9">
    <location>
        <begin position="2"/>
        <end position="422"/>
    </location>
</feature>
<dbReference type="PANTHER" id="PTHR43775:SF28">
    <property type="entry name" value="SYNTHASE, PUTATIVE-RELATED"/>
    <property type="match status" value="1"/>
</dbReference>
<evidence type="ECO:0000259" key="8">
    <source>
        <dbReference type="PROSITE" id="PS50075"/>
    </source>
</evidence>
<dbReference type="SUPFAM" id="SSF51735">
    <property type="entry name" value="NAD(P)-binding Rossmann-fold domains"/>
    <property type="match status" value="2"/>
</dbReference>
<proteinExistence type="predicted"/>
<evidence type="ECO:0000259" key="10">
    <source>
        <dbReference type="PROSITE" id="PS52019"/>
    </source>
</evidence>
<dbReference type="InterPro" id="IPR032821">
    <property type="entry name" value="PKS_assoc"/>
</dbReference>
<dbReference type="Gene3D" id="3.40.47.10">
    <property type="match status" value="1"/>
</dbReference>
<feature type="domain" description="PKS/mFAS DH" evidence="10">
    <location>
        <begin position="892"/>
        <end position="1172"/>
    </location>
</feature>
<dbReference type="PROSITE" id="PS50075">
    <property type="entry name" value="CARRIER"/>
    <property type="match status" value="1"/>
</dbReference>
<organism evidence="11 12">
    <name type="scientific">Aspergillus viridinutans</name>
    <dbReference type="NCBI Taxonomy" id="75553"/>
    <lineage>
        <taxon>Eukaryota</taxon>
        <taxon>Fungi</taxon>
        <taxon>Dikarya</taxon>
        <taxon>Ascomycota</taxon>
        <taxon>Pezizomycotina</taxon>
        <taxon>Eurotiomycetes</taxon>
        <taxon>Eurotiomycetidae</taxon>
        <taxon>Eurotiales</taxon>
        <taxon>Aspergillaceae</taxon>
        <taxon>Aspergillus</taxon>
        <taxon>Aspergillus subgen. Fumigati</taxon>
    </lineage>
</organism>
<accession>A0A9P3F066</accession>
<dbReference type="InterPro" id="IPR001227">
    <property type="entry name" value="Ac_transferase_dom_sf"/>
</dbReference>
<feature type="domain" description="Carrier" evidence="8">
    <location>
        <begin position="2336"/>
        <end position="2416"/>
    </location>
</feature>
<evidence type="ECO:0000256" key="2">
    <source>
        <dbReference type="ARBA" id="ARBA00022553"/>
    </source>
</evidence>
<dbReference type="InterPro" id="IPR020806">
    <property type="entry name" value="PKS_PP-bd"/>
</dbReference>
<dbReference type="InterPro" id="IPR009081">
    <property type="entry name" value="PP-bd_ACP"/>
</dbReference>
<keyword evidence="1" id="KW-0596">Phosphopantetheine</keyword>
<dbReference type="SUPFAM" id="SSF52151">
    <property type="entry name" value="FabD/lysophospholipase-like"/>
    <property type="match status" value="1"/>
</dbReference>
<dbReference type="Pfam" id="PF16197">
    <property type="entry name" value="KAsynt_C_assoc"/>
    <property type="match status" value="1"/>
</dbReference>
<keyword evidence="4" id="KW-0521">NADP</keyword>
<dbReference type="Gene3D" id="3.40.50.720">
    <property type="entry name" value="NAD(P)-binding Rossmann-like Domain"/>
    <property type="match status" value="2"/>
</dbReference>
<dbReference type="Pfam" id="PF08659">
    <property type="entry name" value="KR"/>
    <property type="match status" value="1"/>
</dbReference>
<evidence type="ECO:0000256" key="5">
    <source>
        <dbReference type="ARBA" id="ARBA00023268"/>
    </source>
</evidence>
<dbReference type="InterPro" id="IPR013217">
    <property type="entry name" value="Methyltransf_12"/>
</dbReference>
<dbReference type="InterPro" id="IPR014031">
    <property type="entry name" value="Ketoacyl_synth_C"/>
</dbReference>
<dbReference type="CDD" id="cd02440">
    <property type="entry name" value="AdoMet_MTases"/>
    <property type="match status" value="1"/>
</dbReference>
<dbReference type="GO" id="GO:0016491">
    <property type="term" value="F:oxidoreductase activity"/>
    <property type="evidence" value="ECO:0007669"/>
    <property type="project" value="InterPro"/>
</dbReference>
<sequence>MSIPIAVCGMALRLPGGISNPSQFWDFLVSKKDARSRVPDSRYAVSSYYSKTGANGTIKTEHGYFLDETVDLGALDASFFSFTKAELELVDPQQRLLLEVARECLESAGEADYRGKDIGCFVGSFGDDWIQNLFHDPQMYAKYPLLAGGDYAIPNRISYEYDLRGPSMMIRTACSSTMVCLHEACLAIQRGECSAAVVGGCNLIMAPTMTAVMTAKGVLSPDGTSKTFDAEANGYGRGEAINAIYIKPLQDALRDGNPIRAVIRGTATNSDGKSSGLNVPSQITQESVIRKAYAVAGIDDISDTAFVECHGTGTAVGDPIEVIAVANTFGDRGIYIGSVKPNVGHSEGASGLTSIIKAVLAIENEVIPPNINFNTPNPKIPFEEKNIKVPTKPTPWPQDQCIRVSVNSFGMGGVNAHAVLESAKSFTLPRSPPTGQNAKLMSLLLFSANTMDSLQRRVDEHHKYLQDQPGALADMAYTLGTRREHLPFRAASIVRHDLSLTTTPMAKIPLSPPKLVFVFTGQGAQWSGMGVALYKSNRIFQRSIQGLEEILRTLPDAPAWSIIDEMMKPVEKSNLHRASYAQPICTALQIGLVDTLSKLKVGPSAVIGHSSGELAAAYAAGKLTAREAFIAAFYRGVVSEYVAKPGGMVAVAMGREETSAFLMPGVIIACENSPSSVTISGDVNELAKVTQAINTSRPDVLVRQLRVDVAYHSPYMNDVGETYRSHMARFLVDSRTGRSPQVEFFSTVTGKRLEEATLLDPEYWQSNLGSPVLFRTAIQSLASHHKCSLLFLEIGPHSTLSGPIRQTLDQVSLSHPYVSCLIREKNCEESFLLAMAELYSQHIPLALEPLTNPDGNARVLTDLPTYPWQHTYSNLFMPRKNADWLFLKHPKHELLGIRVSESTDNDPSWRNLLPLEEVPWLREHKVRDNVVFPAAGFLCMAGEAVRQLNPQRSDGFRVRDMEIGTALLLNDVKSIDTVTTLRKVRASDWFDFTISSHNGVCWVEHCSGQVLGASHRPGIEAKVEERLPRRIQTRAWYKALEQAGYGYGSAFQGMYNPSSSATEHIAAGYIISTLEESTYYPVHPTKLDAFFQIVYLAVQKGRVWGLDQLLVPTHFAEIEIYTCSSDLNARAWGGGLPNGAAWGSGQALDSDGAVSVRLREARMSPLRTEQDAKDRPDFGNALRLHWRPDIQFANLTDLVSSPSDWKEHMKLLSKLTTLCIAQARSRLESVQSEIPHLKKYQAWLQNQPLLTTDFDMESVVAQILATPASPCAIAMMKVLENIVAMCKGELEPLEVLMGNEILFNLYNYLNEGDRSALFQLLGHRHPKQRILEIGAGTGSSTTKILPETRYSTYTFTDVSAAFFPAAKERLKDYPSLVFKTLDISQDPLDQGFEPQSFDLIVAANVLHATPSLNETLVNVRRLLHPQGVLLLEELCPETKFPNFITGVLPGWWAGEADGRVNEPYVRPERWEFELKKAGFRGLDDVGFDAAPPFHKNAFMLASPLPEEVRTQRHVVLLSNATSTEIAIQMQRQLRLRGYEVAIQGLRDPLPDGRDVIAVVDTVTPFFHELDASRLSDFQLFMCEVQQSHSGVFWVTRCSQLNCQDPRFSLTIGVARTARSEFGIDFTTCEFDEIKYTSLALTIDVFEKYHARTRHNHTLSEQEFVICRDTVHVGRMLPTSISEELASPRRMELKNHDRVLTLAVGSYGVLDSLRWAVSVDQPVMQDNEVEIEVDSAGVNFKDVLMALDIVHSKDSRLGLEAAGVVRKVGSEVTNCSPGDRVFVIGPGCFATTIVVAAARCTKIPDSLSIQDAATMPLVFSTVIHCLVDIGQLDKSQTVLIHSASGGVGLAAMQICQMLGATIYATVSSKEKGDYLIKTYGIPENHIFSSRDSSFLSEAMNATHGRGVDIVLNTLSGELFHASCECVTECGKLIDLAKGNSQLSGKHFRSNATYTVVDLTDYIRLKPGECQRLLKTIVDLYSRGHIQPIRPVRTFAADEIAGCFRYMQSGQHIGKLRISLHDQGRTLRPLLPPKTATFCTDAAYLLVGGLRGLGSGLARWMAEHNARNFIFLSRNAGNNPSDKELLDELESQGCSVTIIKGNVCNIADVEKAISSAPVPLKGIFNLSMVLQDESLLRISIDDWNAAIEPKVQGTWNLHKASLNHDIDYFMLFGSMCGILGMPGQANYAAANTFLDSFVQYRHQLGLPASVVDLGAVDGIGYIADNPQVLERSKWLKHVLISQKELFNMVTAAMCQSNPPSDTFKHSYTNPAQIVTGFRDNTNTVDPFTSNAFFFDARLATYLNTTANEATIDQSTGQNQLSNFVSAAGTDPSTLSDPSARDFIARQIAKYVFDLLMKPVEDVAEIDLSRSLSDVGLDSLAAVEVRSWWKSTIGIEISVLEIMSLASFDALGEHALEGLKRKFAMRE</sequence>
<dbReference type="GeneID" id="66931994"/>
<dbReference type="RefSeq" id="XP_043123185.1">
    <property type="nucleotide sequence ID" value="XM_043267250.1"/>
</dbReference>
<keyword evidence="5" id="KW-0511">Multifunctional enzyme</keyword>
<dbReference type="Pfam" id="PF21089">
    <property type="entry name" value="PKS_DH_N"/>
    <property type="match status" value="1"/>
</dbReference>
<protein>
    <submittedName>
        <fullName evidence="11">Type I iterative polyketide synthase</fullName>
    </submittedName>
</protein>
<dbReference type="InterPro" id="IPR036291">
    <property type="entry name" value="NAD(P)-bd_dom_sf"/>
</dbReference>
<feature type="region of interest" description="C-terminal hotdog fold" evidence="7">
    <location>
        <begin position="1028"/>
        <end position="1172"/>
    </location>
</feature>
<keyword evidence="3" id="KW-0808">Transferase</keyword>
<dbReference type="GO" id="GO:0004312">
    <property type="term" value="F:fatty acid synthase activity"/>
    <property type="evidence" value="ECO:0007669"/>
    <property type="project" value="TreeGrafter"/>
</dbReference>
<dbReference type="Pfam" id="PF00109">
    <property type="entry name" value="ketoacyl-synt"/>
    <property type="match status" value="1"/>
</dbReference>
<dbReference type="SUPFAM" id="SSF53901">
    <property type="entry name" value="Thiolase-like"/>
    <property type="match status" value="1"/>
</dbReference>
<dbReference type="EMBL" id="BOPL01000002">
    <property type="protein sequence ID" value="GIJ99998.1"/>
    <property type="molecule type" value="Genomic_DNA"/>
</dbReference>
<dbReference type="InterPro" id="IPR029063">
    <property type="entry name" value="SAM-dependent_MTases_sf"/>
</dbReference>
<dbReference type="InterPro" id="IPR050091">
    <property type="entry name" value="PKS_NRPS_Biosynth_Enz"/>
</dbReference>
<dbReference type="Pfam" id="PF02801">
    <property type="entry name" value="Ketoacyl-synt_C"/>
    <property type="match status" value="1"/>
</dbReference>
<dbReference type="Gene3D" id="3.10.129.110">
    <property type="entry name" value="Polyketide synthase dehydratase"/>
    <property type="match status" value="1"/>
</dbReference>
<dbReference type="InterPro" id="IPR014043">
    <property type="entry name" value="Acyl_transferase_dom"/>
</dbReference>
<dbReference type="InterPro" id="IPR020807">
    <property type="entry name" value="PKS_DH"/>
</dbReference>
<feature type="active site" description="Proton donor; for dehydratase activity" evidence="7">
    <location>
        <position position="1088"/>
    </location>
</feature>
<gene>
    <name evidence="11" type="ORF">Aspvir_004012</name>
</gene>
<dbReference type="InterPro" id="IPR036736">
    <property type="entry name" value="ACP-like_sf"/>
</dbReference>
<dbReference type="Pfam" id="PF00698">
    <property type="entry name" value="Acyl_transf_1"/>
    <property type="match status" value="1"/>
</dbReference>
<dbReference type="InterPro" id="IPR057326">
    <property type="entry name" value="KR_dom"/>
</dbReference>
<dbReference type="CDD" id="cd05195">
    <property type="entry name" value="enoyl_red"/>
    <property type="match status" value="1"/>
</dbReference>
<dbReference type="Pfam" id="PF08242">
    <property type="entry name" value="Methyltransf_12"/>
    <property type="match status" value="1"/>
</dbReference>
<reference evidence="11 12" key="1">
    <citation type="submission" date="2021-02" db="EMBL/GenBank/DDBJ databases">
        <title>Pan-genome distribution and transcriptional activeness of fungal secondary metabolism genes in Aspergillus section Fumigati.</title>
        <authorList>
            <person name="Takahashi H."/>
            <person name="Umemura M."/>
            <person name="Ninomiya A."/>
            <person name="Kusuya Y."/>
            <person name="Urayama S."/>
            <person name="Shimizu M."/>
            <person name="Watanabe A."/>
            <person name="Kamei K."/>
            <person name="Yaguchi T."/>
            <person name="Hagiwara D."/>
        </authorList>
    </citation>
    <scope>NUCLEOTIDE SEQUENCE [LARGE SCALE GENOMIC DNA]</scope>
    <source>
        <strain evidence="11 12">IFM 47045</strain>
    </source>
</reference>
<dbReference type="InterPro" id="IPR016036">
    <property type="entry name" value="Malonyl_transacylase_ACP-bd"/>
</dbReference>
<dbReference type="GO" id="GO:0006633">
    <property type="term" value="P:fatty acid biosynthetic process"/>
    <property type="evidence" value="ECO:0007669"/>
    <property type="project" value="TreeGrafter"/>
</dbReference>
<dbReference type="InterPro" id="IPR049900">
    <property type="entry name" value="PKS_mFAS_DH"/>
</dbReference>
<dbReference type="PROSITE" id="PS52004">
    <property type="entry name" value="KS3_2"/>
    <property type="match status" value="1"/>
</dbReference>
<dbReference type="InterPro" id="IPR011032">
    <property type="entry name" value="GroES-like_sf"/>
</dbReference>
<dbReference type="InterPro" id="IPR016035">
    <property type="entry name" value="Acyl_Trfase/lysoPLipase"/>
</dbReference>
<dbReference type="SUPFAM" id="SSF55048">
    <property type="entry name" value="Probable ACP-binding domain of malonyl-CoA ACP transacylase"/>
    <property type="match status" value="1"/>
</dbReference>
<name>A0A9P3F066_ASPVI</name>
<dbReference type="SMART" id="SM00825">
    <property type="entry name" value="PKS_KS"/>
    <property type="match status" value="1"/>
</dbReference>
<dbReference type="Gene3D" id="1.10.1200.10">
    <property type="entry name" value="ACP-like"/>
    <property type="match status" value="1"/>
</dbReference>
<dbReference type="InterPro" id="IPR042104">
    <property type="entry name" value="PKS_dehydratase_sf"/>
</dbReference>
<evidence type="ECO:0000256" key="4">
    <source>
        <dbReference type="ARBA" id="ARBA00022857"/>
    </source>
</evidence>
<feature type="active site" description="Proton acceptor; for dehydratase activity" evidence="7">
    <location>
        <position position="924"/>
    </location>
</feature>
<dbReference type="InterPro" id="IPR014030">
    <property type="entry name" value="Ketoacyl_synth_N"/>
</dbReference>
<dbReference type="CDD" id="cd00833">
    <property type="entry name" value="PKS"/>
    <property type="match status" value="1"/>
</dbReference>
<keyword evidence="12" id="KW-1185">Reference proteome</keyword>
<dbReference type="Gene3D" id="3.90.180.10">
    <property type="entry name" value="Medium-chain alcohol dehydrogenases, catalytic domain"/>
    <property type="match status" value="1"/>
</dbReference>
<dbReference type="InterPro" id="IPR049552">
    <property type="entry name" value="PKS_DH_N"/>
</dbReference>
<evidence type="ECO:0000259" key="9">
    <source>
        <dbReference type="PROSITE" id="PS52004"/>
    </source>
</evidence>
<dbReference type="Gene3D" id="3.40.50.150">
    <property type="entry name" value="Vaccinia Virus protein VP39"/>
    <property type="match status" value="1"/>
</dbReference>
<dbReference type="Pfam" id="PF00550">
    <property type="entry name" value="PP-binding"/>
    <property type="match status" value="1"/>
</dbReference>